<organism evidence="1 2">
    <name type="scientific">Vaccinium darrowii</name>
    <dbReference type="NCBI Taxonomy" id="229202"/>
    <lineage>
        <taxon>Eukaryota</taxon>
        <taxon>Viridiplantae</taxon>
        <taxon>Streptophyta</taxon>
        <taxon>Embryophyta</taxon>
        <taxon>Tracheophyta</taxon>
        <taxon>Spermatophyta</taxon>
        <taxon>Magnoliopsida</taxon>
        <taxon>eudicotyledons</taxon>
        <taxon>Gunneridae</taxon>
        <taxon>Pentapetalae</taxon>
        <taxon>asterids</taxon>
        <taxon>Ericales</taxon>
        <taxon>Ericaceae</taxon>
        <taxon>Vaccinioideae</taxon>
        <taxon>Vaccinieae</taxon>
        <taxon>Vaccinium</taxon>
    </lineage>
</organism>
<dbReference type="EMBL" id="CM037158">
    <property type="protein sequence ID" value="KAH7851344.1"/>
    <property type="molecule type" value="Genomic_DNA"/>
</dbReference>
<dbReference type="Proteomes" id="UP000828048">
    <property type="component" value="Chromosome 8"/>
</dbReference>
<accession>A0ACB7YDX9</accession>
<gene>
    <name evidence="1" type="ORF">Vadar_010208</name>
</gene>
<protein>
    <submittedName>
        <fullName evidence="1">Uncharacterized protein</fullName>
    </submittedName>
</protein>
<comment type="caution">
    <text evidence="1">The sequence shown here is derived from an EMBL/GenBank/DDBJ whole genome shotgun (WGS) entry which is preliminary data.</text>
</comment>
<evidence type="ECO:0000313" key="2">
    <source>
        <dbReference type="Proteomes" id="UP000828048"/>
    </source>
</evidence>
<keyword evidence="2" id="KW-1185">Reference proteome</keyword>
<name>A0ACB7YDX9_9ERIC</name>
<evidence type="ECO:0000313" key="1">
    <source>
        <dbReference type="EMBL" id="KAH7851344.1"/>
    </source>
</evidence>
<sequence>MADGRNLYDFLANPTTTEKRVYKCHYCSRQFYTSQALGGHQNAHKRERAATRKPISGEKASSTTTTTDPSNNFNNQIMMMNEYPSSTSATTVLDPNAAAYWLADPIRVPYFPHHGVSAHLYGGGGSNSAAETLSPTTADHDNNVNLDLSLRL</sequence>
<reference evidence="1 2" key="1">
    <citation type="journal article" date="2021" name="Hortic Res">
        <title>High-quality reference genome and annotation aids understanding of berry development for evergreen blueberry (Vaccinium darrowii).</title>
        <authorList>
            <person name="Yu J."/>
            <person name="Hulse-Kemp A.M."/>
            <person name="Babiker E."/>
            <person name="Staton M."/>
        </authorList>
    </citation>
    <scope>NUCLEOTIDE SEQUENCE [LARGE SCALE GENOMIC DNA]</scope>
    <source>
        <strain evidence="2">cv. NJ 8807/NJ 8810</strain>
        <tissue evidence="1">Young leaf</tissue>
    </source>
</reference>
<proteinExistence type="predicted"/>